<organism evidence="2 3">
    <name type="scientific">Columba livia</name>
    <name type="common">Rock dove</name>
    <dbReference type="NCBI Taxonomy" id="8932"/>
    <lineage>
        <taxon>Eukaryota</taxon>
        <taxon>Metazoa</taxon>
        <taxon>Chordata</taxon>
        <taxon>Craniata</taxon>
        <taxon>Vertebrata</taxon>
        <taxon>Euteleostomi</taxon>
        <taxon>Archelosauria</taxon>
        <taxon>Archosauria</taxon>
        <taxon>Dinosauria</taxon>
        <taxon>Saurischia</taxon>
        <taxon>Theropoda</taxon>
        <taxon>Coelurosauria</taxon>
        <taxon>Aves</taxon>
        <taxon>Neognathae</taxon>
        <taxon>Neoaves</taxon>
        <taxon>Columbimorphae</taxon>
        <taxon>Columbiformes</taxon>
        <taxon>Columbidae</taxon>
        <taxon>Columba</taxon>
    </lineage>
</organism>
<reference evidence="2 3" key="1">
    <citation type="journal article" date="2013" name="Science">
        <title>Genomic diversity and evolution of the head crest in the rock pigeon.</title>
        <authorList>
            <person name="Shapiro M.D."/>
            <person name="Kronenberg Z."/>
            <person name="Li C."/>
            <person name="Domyan E.T."/>
            <person name="Pan H."/>
            <person name="Campbell M."/>
            <person name="Tan H."/>
            <person name="Huff C.D."/>
            <person name="Hu H."/>
            <person name="Vickrey A.I."/>
            <person name="Nielsen S.C."/>
            <person name="Stringham S.A."/>
            <person name="Hu H."/>
            <person name="Willerslev E."/>
            <person name="Gilbert M.T."/>
            <person name="Yandell M."/>
            <person name="Zhang G."/>
            <person name="Wang J."/>
        </authorList>
    </citation>
    <scope>NUCLEOTIDE SEQUENCE [LARGE SCALE GENOMIC DNA]</scope>
    <source>
        <tissue evidence="2">Blood</tissue>
    </source>
</reference>
<evidence type="ECO:0000256" key="1">
    <source>
        <dbReference type="SAM" id="MobiDB-lite"/>
    </source>
</evidence>
<sequence>MEVVQCLNSSRPFQRVGLPRIKVTPSQHHQKKMQKLNQRQKLAQRREALPIHRPAPNPHCSQQSPAWQDDPRCRRNHALPLALRMLRSLPLAPVPQKLPCFPLR</sequence>
<gene>
    <name evidence="2" type="ORF">A306_00001659</name>
</gene>
<dbReference type="AlphaFoldDB" id="A0A2I0MWN9"/>
<feature type="region of interest" description="Disordered" evidence="1">
    <location>
        <begin position="51"/>
        <end position="72"/>
    </location>
</feature>
<comment type="caution">
    <text evidence="2">The sequence shown here is derived from an EMBL/GenBank/DDBJ whole genome shotgun (WGS) entry which is preliminary data.</text>
</comment>
<proteinExistence type="predicted"/>
<accession>A0A2I0MWN9</accession>
<evidence type="ECO:0000313" key="3">
    <source>
        <dbReference type="Proteomes" id="UP000053872"/>
    </source>
</evidence>
<dbReference type="EMBL" id="AKCR02000001">
    <property type="protein sequence ID" value="PKK34092.1"/>
    <property type="molecule type" value="Genomic_DNA"/>
</dbReference>
<dbReference type="InParanoid" id="A0A2I0MWN9"/>
<keyword evidence="3" id="KW-1185">Reference proteome</keyword>
<protein>
    <submittedName>
        <fullName evidence="2">Leucine-rich repeat-containing protein 16A-like</fullName>
    </submittedName>
</protein>
<dbReference type="Proteomes" id="UP000053872">
    <property type="component" value="Unassembled WGS sequence"/>
</dbReference>
<evidence type="ECO:0000313" key="2">
    <source>
        <dbReference type="EMBL" id="PKK34092.1"/>
    </source>
</evidence>
<name>A0A2I0MWN9_COLLI</name>